<dbReference type="PANTHER" id="PTHR30563">
    <property type="entry name" value="DNA RECOMBINATION PROTEIN RMUC"/>
    <property type="match status" value="1"/>
</dbReference>
<keyword evidence="6" id="KW-0472">Membrane</keyword>
<evidence type="ECO:0000256" key="4">
    <source>
        <dbReference type="ARBA" id="ARBA00023054"/>
    </source>
</evidence>
<dbReference type="STRING" id="1120955.SAMN03080610_01664"/>
<evidence type="ECO:0000256" key="5">
    <source>
        <dbReference type="ARBA" id="ARBA00023172"/>
    </source>
</evidence>
<comment type="function">
    <text evidence="1">Involved in DNA recombination.</text>
</comment>
<keyword evidence="5" id="KW-0233">DNA recombination</keyword>
<dbReference type="Pfam" id="PF02646">
    <property type="entry name" value="RmuC"/>
    <property type="match status" value="1"/>
</dbReference>
<proteinExistence type="inferred from homology"/>
<comment type="similarity">
    <text evidence="2">Belongs to the RmuC family.</text>
</comment>
<evidence type="ECO:0000256" key="1">
    <source>
        <dbReference type="ARBA" id="ARBA00003416"/>
    </source>
</evidence>
<dbReference type="OrthoDB" id="370725at2"/>
<sequence length="391" mass="43171">MDSWSPVFADSLARLANADPLVLSAAGFGGLVLLFVLIITLRAGAKNRRVAAEASAQAAEMRGELSALLKTQAEMSGRMQSMAEIFGSRQSELNRHLSERLDGIGHRLNRSVGEAAQNTGENLRQLHERLAVLDRAQKNITELAGQVTTLSNILGNKQTRGAFGQARMEAIVADGLPKGAYRFQATLKSGARPDCLIFMPNGVPPLVVDAKFPLEGYNALKDAETAETRKAAQAQFRTDLLKHIRDIQERYLTPGETQDTAFMFVPSETVFAEIHERFEEVVQRAYRARVVIVSPSLLMLSIQVMQAVLRDARLREQAHVIQEEVMSLMEDLGRLDERVRKLATHFGQTSRDIEQILISSDKLQKRGARIEGLGFGEEAEEEKLAAGGERP</sequence>
<name>A0A1G5NAU6_AFIMA</name>
<evidence type="ECO:0000313" key="7">
    <source>
        <dbReference type="EMBL" id="SCZ34274.1"/>
    </source>
</evidence>
<organism evidence="7 8">
    <name type="scientific">Afifella marina DSM 2698</name>
    <dbReference type="NCBI Taxonomy" id="1120955"/>
    <lineage>
        <taxon>Bacteria</taxon>
        <taxon>Pseudomonadati</taxon>
        <taxon>Pseudomonadota</taxon>
        <taxon>Alphaproteobacteria</taxon>
        <taxon>Hyphomicrobiales</taxon>
        <taxon>Afifellaceae</taxon>
        <taxon>Afifella</taxon>
    </lineage>
</organism>
<keyword evidence="4" id="KW-0175">Coiled coil</keyword>
<evidence type="ECO:0000256" key="6">
    <source>
        <dbReference type="SAM" id="Phobius"/>
    </source>
</evidence>
<accession>A0A1G5NAU6</accession>
<protein>
    <recommendedName>
        <fullName evidence="3">DNA recombination protein RmuC homolog</fullName>
    </recommendedName>
</protein>
<dbReference type="PANTHER" id="PTHR30563:SF0">
    <property type="entry name" value="DNA RECOMBINATION PROTEIN RMUC"/>
    <property type="match status" value="1"/>
</dbReference>
<reference evidence="7 8" key="1">
    <citation type="submission" date="2016-10" db="EMBL/GenBank/DDBJ databases">
        <authorList>
            <person name="de Groot N.N."/>
        </authorList>
    </citation>
    <scope>NUCLEOTIDE SEQUENCE [LARGE SCALE GENOMIC DNA]</scope>
    <source>
        <strain evidence="7 8">DSM 2698</strain>
    </source>
</reference>
<dbReference type="AlphaFoldDB" id="A0A1G5NAU6"/>
<feature type="transmembrane region" description="Helical" evidence="6">
    <location>
        <begin position="20"/>
        <end position="41"/>
    </location>
</feature>
<keyword evidence="6" id="KW-0812">Transmembrane</keyword>
<evidence type="ECO:0000313" key="8">
    <source>
        <dbReference type="Proteomes" id="UP000199347"/>
    </source>
</evidence>
<dbReference type="EMBL" id="FMVW01000003">
    <property type="protein sequence ID" value="SCZ34274.1"/>
    <property type="molecule type" value="Genomic_DNA"/>
</dbReference>
<dbReference type="GO" id="GO:0006310">
    <property type="term" value="P:DNA recombination"/>
    <property type="evidence" value="ECO:0007669"/>
    <property type="project" value="UniProtKB-KW"/>
</dbReference>
<dbReference type="RefSeq" id="WP_092811518.1">
    <property type="nucleotide sequence ID" value="NZ_FMVW01000003.1"/>
</dbReference>
<dbReference type="InterPro" id="IPR003798">
    <property type="entry name" value="DNA_recombination_RmuC"/>
</dbReference>
<evidence type="ECO:0000256" key="3">
    <source>
        <dbReference type="ARBA" id="ARBA00021840"/>
    </source>
</evidence>
<dbReference type="Proteomes" id="UP000199347">
    <property type="component" value="Unassembled WGS sequence"/>
</dbReference>
<gene>
    <name evidence="7" type="ORF">SAMN03080610_01664</name>
</gene>
<keyword evidence="8" id="KW-1185">Reference proteome</keyword>
<evidence type="ECO:0000256" key="2">
    <source>
        <dbReference type="ARBA" id="ARBA00009840"/>
    </source>
</evidence>
<keyword evidence="6" id="KW-1133">Transmembrane helix</keyword>